<dbReference type="Gene3D" id="2.120.10.80">
    <property type="entry name" value="Kelch-type beta propeller"/>
    <property type="match status" value="1"/>
</dbReference>
<accession>A0AAW1W1G5</accession>
<dbReference type="InterPro" id="IPR015915">
    <property type="entry name" value="Kelch-typ_b-propeller"/>
</dbReference>
<dbReference type="InterPro" id="IPR012871">
    <property type="entry name" value="DUF1668_ORYSA"/>
</dbReference>
<comment type="caution">
    <text evidence="1">The sequence shown here is derived from an EMBL/GenBank/DDBJ whole genome shotgun (WGS) entry which is preliminary data.</text>
</comment>
<evidence type="ECO:0000313" key="2">
    <source>
        <dbReference type="Proteomes" id="UP001457282"/>
    </source>
</evidence>
<dbReference type="SUPFAM" id="SSF117281">
    <property type="entry name" value="Kelch motif"/>
    <property type="match status" value="1"/>
</dbReference>
<organism evidence="1 2">
    <name type="scientific">Rubus argutus</name>
    <name type="common">Southern blackberry</name>
    <dbReference type="NCBI Taxonomy" id="59490"/>
    <lineage>
        <taxon>Eukaryota</taxon>
        <taxon>Viridiplantae</taxon>
        <taxon>Streptophyta</taxon>
        <taxon>Embryophyta</taxon>
        <taxon>Tracheophyta</taxon>
        <taxon>Spermatophyta</taxon>
        <taxon>Magnoliopsida</taxon>
        <taxon>eudicotyledons</taxon>
        <taxon>Gunneridae</taxon>
        <taxon>Pentapetalae</taxon>
        <taxon>rosids</taxon>
        <taxon>fabids</taxon>
        <taxon>Rosales</taxon>
        <taxon>Rosaceae</taxon>
        <taxon>Rosoideae</taxon>
        <taxon>Rosoideae incertae sedis</taxon>
        <taxon>Rubus</taxon>
    </lineage>
</organism>
<protein>
    <submittedName>
        <fullName evidence="1">Uncharacterized protein</fullName>
    </submittedName>
</protein>
<reference evidence="1 2" key="1">
    <citation type="journal article" date="2023" name="G3 (Bethesda)">
        <title>A chromosome-length genome assembly and annotation of blackberry (Rubus argutus, cv. 'Hillquist').</title>
        <authorList>
            <person name="Bruna T."/>
            <person name="Aryal R."/>
            <person name="Dudchenko O."/>
            <person name="Sargent D.J."/>
            <person name="Mead D."/>
            <person name="Buti M."/>
            <person name="Cavallini A."/>
            <person name="Hytonen T."/>
            <person name="Andres J."/>
            <person name="Pham M."/>
            <person name="Weisz D."/>
            <person name="Mascagni F."/>
            <person name="Usai G."/>
            <person name="Natali L."/>
            <person name="Bassil N."/>
            <person name="Fernandez G.E."/>
            <person name="Lomsadze A."/>
            <person name="Armour M."/>
            <person name="Olukolu B."/>
            <person name="Poorten T."/>
            <person name="Britton C."/>
            <person name="Davik J."/>
            <person name="Ashrafi H."/>
            <person name="Aiden E.L."/>
            <person name="Borodovsky M."/>
            <person name="Worthington M."/>
        </authorList>
    </citation>
    <scope>NUCLEOTIDE SEQUENCE [LARGE SCALE GENOMIC DNA]</scope>
    <source>
        <strain evidence="1">PI 553951</strain>
    </source>
</reference>
<dbReference type="AlphaFoldDB" id="A0AAW1W1G5"/>
<gene>
    <name evidence="1" type="ORF">M0R45_038123</name>
</gene>
<dbReference type="EMBL" id="JBEDUW010000007">
    <property type="protein sequence ID" value="KAK9914338.1"/>
    <property type="molecule type" value="Genomic_DNA"/>
</dbReference>
<dbReference type="Proteomes" id="UP001457282">
    <property type="component" value="Unassembled WGS sequence"/>
</dbReference>
<name>A0AAW1W1G5_RUBAR</name>
<sequence length="454" mass="51654">MIAEDEFNRAIHNEGLRRGRKRWRLNVGLGKPWRLRNKSLYICTSDDLRGVDYRRKNPVRYRVQVIKLSDLLSFSDIPITIFTSGSKSKSSQQEDLLLREVDFIDGDLPTDMGFGIFGSRIVLAGGSERPEGPNESYVLETDPSVEPKPRFIGTRRESQPQYVILEFKGVKPDPLLVDIKGKLYALAGIDFSWEYPAFEVFDPETKAWTTLPTPPKWMTECESWILRFCYAAVGTKILVTPSFGKTYCFDVANPERSWHVLKWRKGSFPNCFSRALVLDLEDDCDKLVFTYELENDRIQVHLMNLSNEGQLIGIKLVAEIMLPNQFTAESYSCAHLGGRKVCFLFMDWECPVHTFSLHAMTFEFLYSKSAAIASSTPDICSSCASDPYFLHCNSICGSFSAKPLGSRFFIYNGTEESLSLCSINLGGCFVLSFSAKAMGYRFFEYNWPDCGIFY</sequence>
<proteinExistence type="predicted"/>
<evidence type="ECO:0000313" key="1">
    <source>
        <dbReference type="EMBL" id="KAK9914338.1"/>
    </source>
</evidence>
<keyword evidence="2" id="KW-1185">Reference proteome</keyword>
<dbReference type="Pfam" id="PF07893">
    <property type="entry name" value="DUF1668"/>
    <property type="match status" value="1"/>
</dbReference>